<dbReference type="InterPro" id="IPR036188">
    <property type="entry name" value="FAD/NAD-bd_sf"/>
</dbReference>
<comment type="catalytic activity">
    <reaction evidence="3">
        <text>[thioredoxin]-dithiol + NADP(+) = [thioredoxin]-disulfide + NADPH + H(+)</text>
        <dbReference type="Rhea" id="RHEA:20345"/>
        <dbReference type="Rhea" id="RHEA-COMP:10698"/>
        <dbReference type="Rhea" id="RHEA-COMP:10700"/>
        <dbReference type="ChEBI" id="CHEBI:15378"/>
        <dbReference type="ChEBI" id="CHEBI:29950"/>
        <dbReference type="ChEBI" id="CHEBI:50058"/>
        <dbReference type="ChEBI" id="CHEBI:57783"/>
        <dbReference type="ChEBI" id="CHEBI:58349"/>
        <dbReference type="EC" id="1.8.1.9"/>
    </reaction>
</comment>
<evidence type="ECO:0000313" key="5">
    <source>
        <dbReference type="EMBL" id="KXP10453.1"/>
    </source>
</evidence>
<dbReference type="GO" id="GO:0004791">
    <property type="term" value="F:thioredoxin-disulfide reductase (NADPH) activity"/>
    <property type="evidence" value="ECO:0007669"/>
    <property type="project" value="UniProtKB-EC"/>
</dbReference>
<dbReference type="Proteomes" id="UP000070258">
    <property type="component" value="Unassembled WGS sequence"/>
</dbReference>
<evidence type="ECO:0000313" key="6">
    <source>
        <dbReference type="Proteomes" id="UP000070258"/>
    </source>
</evidence>
<dbReference type="PANTHER" id="PTHR48105">
    <property type="entry name" value="THIOREDOXIN REDUCTASE 1-RELATED-RELATED"/>
    <property type="match status" value="1"/>
</dbReference>
<dbReference type="STRING" id="239498.AXK60_06260"/>
<dbReference type="EMBL" id="LSRF01000033">
    <property type="protein sequence ID" value="KXP10453.1"/>
    <property type="molecule type" value="Genomic_DNA"/>
</dbReference>
<reference evidence="6" key="1">
    <citation type="submission" date="2016-02" db="EMBL/GenBank/DDBJ databases">
        <authorList>
            <person name="Wen L."/>
            <person name="He K."/>
            <person name="Yang H."/>
        </authorList>
    </citation>
    <scope>NUCLEOTIDE SEQUENCE [LARGE SCALE GENOMIC DNA]</scope>
    <source>
        <strain evidence="6">JCM 15929</strain>
    </source>
</reference>
<comment type="caution">
    <text evidence="5">The sequence shown here is derived from an EMBL/GenBank/DDBJ whole genome shotgun (WGS) entry which is preliminary data.</text>
</comment>
<keyword evidence="2" id="KW-0560">Oxidoreductase</keyword>
<dbReference type="AlphaFoldDB" id="A0A138AJ06"/>
<keyword evidence="1" id="KW-0285">Flavoprotein</keyword>
<dbReference type="Pfam" id="PF07992">
    <property type="entry name" value="Pyr_redox_2"/>
    <property type="match status" value="1"/>
</dbReference>
<dbReference type="PRINTS" id="PR00368">
    <property type="entry name" value="FADPNR"/>
</dbReference>
<proteinExistence type="predicted"/>
<dbReference type="Gene3D" id="3.50.50.60">
    <property type="entry name" value="FAD/NAD(P)-binding domain"/>
    <property type="match status" value="2"/>
</dbReference>
<dbReference type="PRINTS" id="PR00469">
    <property type="entry name" value="PNDRDTASEII"/>
</dbReference>
<gene>
    <name evidence="5" type="ORF">AXK60_06260</name>
</gene>
<dbReference type="InterPro" id="IPR023753">
    <property type="entry name" value="FAD/NAD-binding_dom"/>
</dbReference>
<dbReference type="InterPro" id="IPR050097">
    <property type="entry name" value="Ferredoxin-NADP_redctase_2"/>
</dbReference>
<dbReference type="SUPFAM" id="SSF51905">
    <property type="entry name" value="FAD/NAD(P)-binding domain"/>
    <property type="match status" value="1"/>
</dbReference>
<evidence type="ECO:0000256" key="3">
    <source>
        <dbReference type="ARBA" id="ARBA00048132"/>
    </source>
</evidence>
<name>A0A138AJ06_9ACTN</name>
<feature type="domain" description="FAD/NAD(P)-binding" evidence="4">
    <location>
        <begin position="3"/>
        <end position="284"/>
    </location>
</feature>
<evidence type="ECO:0000256" key="2">
    <source>
        <dbReference type="ARBA" id="ARBA00023002"/>
    </source>
</evidence>
<evidence type="ECO:0000259" key="4">
    <source>
        <dbReference type="Pfam" id="PF07992"/>
    </source>
</evidence>
<sequence>MIDTVIVGGGAAGLTAAQVLGRARRSVTVVDAGEPRNAPAEHMHGYLGHDGLNPAELLAIGRREAQAYGVRIHSGRATAARRDGDLIEVVAGDEVLRARTLLVATGLTDVLSDIPGVAERFGRDVLHCPFCHGYEVRDRPLAVIGGEVAAMSVHQALLIPQWSRDMVFFTNGLDISTEDRATIEARGTSIVDGAVAGLVVEGDALRAVRLADGTEIEREAVFVGPRFVPQDDLLIGLGAERVAAGPFPTVPVDPMGAVTGQPGVWAAGNVVNPMAQVIVAAGAGSVAATAISAHLLQSDIERERTRVGA</sequence>
<accession>A0A138AJ06</accession>
<organism evidence="5 6">
    <name type="scientific">Tsukamurella pseudospumae</name>
    <dbReference type="NCBI Taxonomy" id="239498"/>
    <lineage>
        <taxon>Bacteria</taxon>
        <taxon>Bacillati</taxon>
        <taxon>Actinomycetota</taxon>
        <taxon>Actinomycetes</taxon>
        <taxon>Mycobacteriales</taxon>
        <taxon>Tsukamurellaceae</taxon>
        <taxon>Tsukamurella</taxon>
    </lineage>
</organism>
<evidence type="ECO:0000256" key="1">
    <source>
        <dbReference type="ARBA" id="ARBA00022630"/>
    </source>
</evidence>
<protein>
    <submittedName>
        <fullName evidence="5">Thioredoxin reductase</fullName>
    </submittedName>
</protein>